<proteinExistence type="predicted"/>
<sequence>MAMITFAVICSKAKPPPPRGRYFNQVVPDNVCIEVNWVDDPCRPEEDVALLLLCDGRRVDSVPMEVQTKGFNIFEIAQTSREEYDDFLHVSDMNCHSYPVDDGHLHEFIYNEKVNTIAVKLRDGVVTLKSGACPQELGGPALLVQQ</sequence>
<dbReference type="EMBL" id="JABAHT010000335">
    <property type="protein sequence ID" value="KAF4657839.1"/>
    <property type="molecule type" value="Genomic_DNA"/>
</dbReference>
<evidence type="ECO:0000313" key="3">
    <source>
        <dbReference type="Proteomes" id="UP000570595"/>
    </source>
</evidence>
<protein>
    <submittedName>
        <fullName evidence="1">Uncharacterized protein</fullName>
    </submittedName>
</protein>
<organism evidence="1 3">
    <name type="scientific">Perkinsus olseni</name>
    <name type="common">Perkinsus atlanticus</name>
    <dbReference type="NCBI Taxonomy" id="32597"/>
    <lineage>
        <taxon>Eukaryota</taxon>
        <taxon>Sar</taxon>
        <taxon>Alveolata</taxon>
        <taxon>Perkinsozoa</taxon>
        <taxon>Perkinsea</taxon>
        <taxon>Perkinsida</taxon>
        <taxon>Perkinsidae</taxon>
        <taxon>Perkinsus</taxon>
    </lineage>
</organism>
<name>A0A7J6LF12_PEROL</name>
<evidence type="ECO:0000313" key="1">
    <source>
        <dbReference type="EMBL" id="KAF4657839.1"/>
    </source>
</evidence>
<reference evidence="3 4" key="1">
    <citation type="submission" date="2020-04" db="EMBL/GenBank/DDBJ databases">
        <title>Perkinsus olseni comparative genomics.</title>
        <authorList>
            <person name="Bogema D.R."/>
        </authorList>
    </citation>
    <scope>NUCLEOTIDE SEQUENCE [LARGE SCALE GENOMIC DNA]</scope>
    <source>
        <strain evidence="1">ATCC PRA-179</strain>
        <strain evidence="2">ATCC PRA-31</strain>
    </source>
</reference>
<gene>
    <name evidence="2" type="ORF">FOL46_005623</name>
    <name evidence="1" type="ORF">FOZ61_006027</name>
</gene>
<dbReference type="Proteomes" id="UP000572268">
    <property type="component" value="Unassembled WGS sequence"/>
</dbReference>
<accession>A0A7J6LF12</accession>
<evidence type="ECO:0000313" key="4">
    <source>
        <dbReference type="Proteomes" id="UP000572268"/>
    </source>
</evidence>
<comment type="caution">
    <text evidence="1">The sequence shown here is derived from an EMBL/GenBank/DDBJ whole genome shotgun (WGS) entry which is preliminary data.</text>
</comment>
<dbReference type="EMBL" id="JABANN010000342">
    <property type="protein sequence ID" value="KAF4661746.1"/>
    <property type="molecule type" value="Genomic_DNA"/>
</dbReference>
<dbReference type="OrthoDB" id="10279147at2759"/>
<evidence type="ECO:0000313" key="2">
    <source>
        <dbReference type="EMBL" id="KAF4661746.1"/>
    </source>
</evidence>
<dbReference type="Proteomes" id="UP000570595">
    <property type="component" value="Unassembled WGS sequence"/>
</dbReference>
<dbReference type="AlphaFoldDB" id="A0A7J6LF12"/>